<keyword evidence="2" id="KW-0067">ATP-binding</keyword>
<dbReference type="Pfam" id="PF07714">
    <property type="entry name" value="PK_Tyr_Ser-Thr"/>
    <property type="match status" value="1"/>
</dbReference>
<feature type="domain" description="Protein kinase" evidence="3">
    <location>
        <begin position="1"/>
        <end position="267"/>
    </location>
</feature>
<keyword evidence="4" id="KW-0418">Kinase</keyword>
<dbReference type="InterPro" id="IPR051681">
    <property type="entry name" value="Ser/Thr_Kinases-Pseudokinases"/>
</dbReference>
<proteinExistence type="predicted"/>
<evidence type="ECO:0000313" key="5">
    <source>
        <dbReference type="Proteomes" id="UP000318017"/>
    </source>
</evidence>
<dbReference type="PROSITE" id="PS50011">
    <property type="entry name" value="PROTEIN_KINASE_DOM"/>
    <property type="match status" value="1"/>
</dbReference>
<name>A0A518GCI8_9BACT</name>
<dbReference type="PANTHER" id="PTHR44329">
    <property type="entry name" value="SERINE/THREONINE-PROTEIN KINASE TNNI3K-RELATED"/>
    <property type="match status" value="1"/>
</dbReference>
<keyword evidence="4" id="KW-0808">Transferase</keyword>
<dbReference type="RefSeq" id="WP_197355471.1">
    <property type="nucleotide sequence ID" value="NZ_CP036298.1"/>
</dbReference>
<dbReference type="AlphaFoldDB" id="A0A518GCI8"/>
<keyword evidence="1" id="KW-0547">Nucleotide-binding</keyword>
<organism evidence="4 5">
    <name type="scientific">Aureliella helgolandensis</name>
    <dbReference type="NCBI Taxonomy" id="2527968"/>
    <lineage>
        <taxon>Bacteria</taxon>
        <taxon>Pseudomonadati</taxon>
        <taxon>Planctomycetota</taxon>
        <taxon>Planctomycetia</taxon>
        <taxon>Pirellulales</taxon>
        <taxon>Pirellulaceae</taxon>
        <taxon>Aureliella</taxon>
    </lineage>
</organism>
<dbReference type="KEGG" id="ahel:Q31a_46870"/>
<keyword evidence="5" id="KW-1185">Reference proteome</keyword>
<evidence type="ECO:0000313" key="4">
    <source>
        <dbReference type="EMBL" id="QDV26315.1"/>
    </source>
</evidence>
<dbReference type="InterPro" id="IPR000719">
    <property type="entry name" value="Prot_kinase_dom"/>
</dbReference>
<evidence type="ECO:0000256" key="2">
    <source>
        <dbReference type="ARBA" id="ARBA00022840"/>
    </source>
</evidence>
<dbReference type="InterPro" id="IPR011009">
    <property type="entry name" value="Kinase-like_dom_sf"/>
</dbReference>
<protein>
    <submittedName>
        <fullName evidence="4">Protein kinase domain protein</fullName>
    </submittedName>
</protein>
<evidence type="ECO:0000256" key="1">
    <source>
        <dbReference type="ARBA" id="ARBA00022741"/>
    </source>
</evidence>
<gene>
    <name evidence="4" type="ORF">Q31a_46870</name>
</gene>
<dbReference type="GO" id="GO:0004674">
    <property type="term" value="F:protein serine/threonine kinase activity"/>
    <property type="evidence" value="ECO:0007669"/>
    <property type="project" value="TreeGrafter"/>
</dbReference>
<dbReference type="Proteomes" id="UP000318017">
    <property type="component" value="Chromosome"/>
</dbReference>
<dbReference type="GO" id="GO:0005524">
    <property type="term" value="F:ATP binding"/>
    <property type="evidence" value="ECO:0007669"/>
    <property type="project" value="UniProtKB-KW"/>
</dbReference>
<dbReference type="Gene3D" id="1.10.510.10">
    <property type="entry name" value="Transferase(Phosphotransferase) domain 1"/>
    <property type="match status" value="1"/>
</dbReference>
<dbReference type="PANTHER" id="PTHR44329:SF298">
    <property type="entry name" value="MIXED LINEAGE KINASE DOMAIN-LIKE PROTEIN"/>
    <property type="match status" value="1"/>
</dbReference>
<dbReference type="InterPro" id="IPR001245">
    <property type="entry name" value="Ser-Thr/Tyr_kinase_cat_dom"/>
</dbReference>
<sequence>MGQWRIDSFPEGSSRCWCSPASGNQRATHFGKLYSGTSGWNANDTSDSLPPPAFEYFQRQAAIGRLLSQPNLLPLVGFELECSQPLLVYPRIAARPMAQWLLQQTHSPTLPELLRVAHQLMLALQSLHAAGYSHGALHEQHVLVDAAQRVTLVGLGSCEPIGRRTQLTRVASRFDPPEVHEGPFEASSAQDVYSVAFLLGRLLGRSFLAAPLGRAMLSPLPDARPTTSELASLLEDLQTRTVGRLQPRCRSGETRATVADSDFRRAA</sequence>
<accession>A0A518GCI8</accession>
<reference evidence="4 5" key="1">
    <citation type="submission" date="2019-02" db="EMBL/GenBank/DDBJ databases">
        <title>Deep-cultivation of Planctomycetes and their phenomic and genomic characterization uncovers novel biology.</title>
        <authorList>
            <person name="Wiegand S."/>
            <person name="Jogler M."/>
            <person name="Boedeker C."/>
            <person name="Pinto D."/>
            <person name="Vollmers J."/>
            <person name="Rivas-Marin E."/>
            <person name="Kohn T."/>
            <person name="Peeters S.H."/>
            <person name="Heuer A."/>
            <person name="Rast P."/>
            <person name="Oberbeckmann S."/>
            <person name="Bunk B."/>
            <person name="Jeske O."/>
            <person name="Meyerdierks A."/>
            <person name="Storesund J.E."/>
            <person name="Kallscheuer N."/>
            <person name="Luecker S."/>
            <person name="Lage O.M."/>
            <person name="Pohl T."/>
            <person name="Merkel B.J."/>
            <person name="Hornburger P."/>
            <person name="Mueller R.-W."/>
            <person name="Bruemmer F."/>
            <person name="Labrenz M."/>
            <person name="Spormann A.M."/>
            <person name="Op den Camp H."/>
            <person name="Overmann J."/>
            <person name="Amann R."/>
            <person name="Jetten M.S.M."/>
            <person name="Mascher T."/>
            <person name="Medema M.H."/>
            <person name="Devos D.P."/>
            <person name="Kaster A.-K."/>
            <person name="Ovreas L."/>
            <person name="Rohde M."/>
            <person name="Galperin M.Y."/>
            <person name="Jogler C."/>
        </authorList>
    </citation>
    <scope>NUCLEOTIDE SEQUENCE [LARGE SCALE GENOMIC DNA]</scope>
    <source>
        <strain evidence="4 5">Q31a</strain>
    </source>
</reference>
<evidence type="ECO:0000259" key="3">
    <source>
        <dbReference type="PROSITE" id="PS50011"/>
    </source>
</evidence>
<dbReference type="SUPFAM" id="SSF56112">
    <property type="entry name" value="Protein kinase-like (PK-like)"/>
    <property type="match status" value="1"/>
</dbReference>
<dbReference type="EMBL" id="CP036298">
    <property type="protein sequence ID" value="QDV26315.1"/>
    <property type="molecule type" value="Genomic_DNA"/>
</dbReference>